<keyword evidence="2" id="KW-1133">Transmembrane helix</keyword>
<name>Q8VMJ0_PSEPU</name>
<accession>Q8VMJ0</accession>
<evidence type="ECO:0000256" key="2">
    <source>
        <dbReference type="SAM" id="Phobius"/>
    </source>
</evidence>
<sequence>MAAGLAESGAGSAPGRPAPRHPLGLLDDPAQCRSRCAMSRFKNEVAHLQAHVKTLRLGAGALFAVALLLGFGWWSAPKSLTIHVPPDLRSGSTRKWWDVPPESVYAFSFYIWQQVQRWPTNGEEDYPRNLRALSAYLTPSCRAFLQQDYEYRRASGELRRRVRGIYEIPGRGYGDDPATRVKVVSGRDWIVTLDVSADEYYGSEQVKRALVRYPIKVVRLDIDPERNPFGLALDCYAGAPQRIEPPPTPTRAGAPANASGRLQGGSP</sequence>
<protein>
    <recommendedName>
        <fullName evidence="4">TIGR03746 family integrating conjugative element protein</fullName>
    </recommendedName>
</protein>
<organism evidence="3">
    <name type="scientific">Pseudomonas putida</name>
    <name type="common">Arthrobacter siderocapsulatus</name>
    <dbReference type="NCBI Taxonomy" id="303"/>
    <lineage>
        <taxon>Bacteria</taxon>
        <taxon>Pseudomonadati</taxon>
        <taxon>Pseudomonadota</taxon>
        <taxon>Gammaproteobacteria</taxon>
        <taxon>Pseudomonadales</taxon>
        <taxon>Pseudomonadaceae</taxon>
        <taxon>Pseudomonas</taxon>
    </lineage>
</organism>
<feature type="region of interest" description="Disordered" evidence="1">
    <location>
        <begin position="240"/>
        <end position="267"/>
    </location>
</feature>
<proteinExistence type="predicted"/>
<evidence type="ECO:0000313" key="3">
    <source>
        <dbReference type="EMBL" id="CAC86816.1"/>
    </source>
</evidence>
<dbReference type="AlphaFoldDB" id="Q8VMJ0"/>
<feature type="transmembrane region" description="Helical" evidence="2">
    <location>
        <begin position="57"/>
        <end position="76"/>
    </location>
</feature>
<dbReference type="InterPro" id="IPR021548">
    <property type="entry name" value="DUF2895"/>
</dbReference>
<dbReference type="NCBIfam" id="TIGR03746">
    <property type="entry name" value="conj_TIGR03746"/>
    <property type="match status" value="1"/>
</dbReference>
<reference evidence="3" key="1">
    <citation type="journal article" date="2002" name="Environ. Microbiol.">
        <title>Complete sequence of the IncP-9 TOL plasmid pWW0 from Pseudomonas putida.</title>
        <authorList>
            <person name="Greated A."/>
            <person name="Lambertson L."/>
            <person name="Williams P.A."/>
            <person name="Thomas C.M."/>
        </authorList>
    </citation>
    <scope>NUCLEOTIDE SEQUENCE [LARGE SCALE GENOMIC DNA]</scope>
    <source>
        <plasmid evidence="3">pWW0</plasmid>
    </source>
</reference>
<geneLocation type="plasmid" evidence="3">
    <name>pWW0</name>
</geneLocation>
<evidence type="ECO:0008006" key="4">
    <source>
        <dbReference type="Google" id="ProtNLM"/>
    </source>
</evidence>
<feature type="region of interest" description="Disordered" evidence="1">
    <location>
        <begin position="1"/>
        <end position="24"/>
    </location>
</feature>
<keyword evidence="2" id="KW-0812">Transmembrane</keyword>
<keyword evidence="2" id="KW-0472">Membrane</keyword>
<dbReference type="EMBL" id="AJ344068">
    <property type="protein sequence ID" value="CAC86816.1"/>
    <property type="molecule type" value="Genomic_DNA"/>
</dbReference>
<dbReference type="Pfam" id="PF11444">
    <property type="entry name" value="DUF2895"/>
    <property type="match status" value="1"/>
</dbReference>
<keyword evidence="3" id="KW-0614">Plasmid</keyword>
<feature type="compositionally biased region" description="Low complexity" evidence="1">
    <location>
        <begin position="1"/>
        <end position="15"/>
    </location>
</feature>
<evidence type="ECO:0000256" key="1">
    <source>
        <dbReference type="SAM" id="MobiDB-lite"/>
    </source>
</evidence>